<evidence type="ECO:0000259" key="1">
    <source>
        <dbReference type="Pfam" id="PF26607"/>
    </source>
</evidence>
<dbReference type="InterPro" id="IPR058502">
    <property type="entry name" value="PLL-like_beta-prop"/>
</dbReference>
<keyword evidence="3" id="KW-1185">Reference proteome</keyword>
<evidence type="ECO:0000313" key="2">
    <source>
        <dbReference type="EMBL" id="GAA1422828.1"/>
    </source>
</evidence>
<dbReference type="Gene3D" id="2.120.10.70">
    <property type="entry name" value="Fucose-specific lectin"/>
    <property type="match status" value="1"/>
</dbReference>
<name>A0ABN1YW29_9ACTN</name>
<sequence length="357" mass="37954">MNATRAVPAGVADVAAGRLAGLAHAGEKRQFTNDCIACRAPINATVSAGSLPAPCPGHGRDNARPSKWIKGIRIAEHRRMRRSQMGAWTEIEGGGATPSGPAGIVSRDRIRLAARGFDNRVYINVSDGGPFGTWENNLDGFSASEPAYSLFHDAGVLFVRGMDDRIYNGGAGTPDFVEVEGGGLTGSAPAALGDGPDLHLFVRGTDDRIYHNQARSDTPFGTWVEVEGAGLTSSEPGAVMVGDVLHLYVRGTDDRIYHNRAPRGQPFSGWAEVEGGGLTSSGPAPVAFNGSVHLFVRGTDNRIYRNTGDGDHFGAPWVEVEGSGMTLSRPAPVVFNGAVHLFVRGTDNRFYRNRLDT</sequence>
<organism evidence="2 3">
    <name type="scientific">Streptomyces thermospinosisporus</name>
    <dbReference type="NCBI Taxonomy" id="161482"/>
    <lineage>
        <taxon>Bacteria</taxon>
        <taxon>Bacillati</taxon>
        <taxon>Actinomycetota</taxon>
        <taxon>Actinomycetes</taxon>
        <taxon>Kitasatosporales</taxon>
        <taxon>Streptomycetaceae</taxon>
        <taxon>Streptomyces</taxon>
    </lineage>
</organism>
<protein>
    <submittedName>
        <fullName evidence="2">DUF346 domain-containing protein</fullName>
    </submittedName>
</protein>
<reference evidence="2 3" key="1">
    <citation type="journal article" date="2019" name="Int. J. Syst. Evol. Microbiol.">
        <title>The Global Catalogue of Microorganisms (GCM) 10K type strain sequencing project: providing services to taxonomists for standard genome sequencing and annotation.</title>
        <authorList>
            <consortium name="The Broad Institute Genomics Platform"/>
            <consortium name="The Broad Institute Genome Sequencing Center for Infectious Disease"/>
            <person name="Wu L."/>
            <person name="Ma J."/>
        </authorList>
    </citation>
    <scope>NUCLEOTIDE SEQUENCE [LARGE SCALE GENOMIC DNA]</scope>
    <source>
        <strain evidence="2 3">JCM 11756</strain>
    </source>
</reference>
<evidence type="ECO:0000313" key="3">
    <source>
        <dbReference type="Proteomes" id="UP001500973"/>
    </source>
</evidence>
<gene>
    <name evidence="2" type="ORF">GCM10009601_24940</name>
</gene>
<dbReference type="Pfam" id="PF26607">
    <property type="entry name" value="DUF8189"/>
    <property type="match status" value="1"/>
</dbReference>
<dbReference type="SUPFAM" id="SSF89372">
    <property type="entry name" value="Fucose-specific lectin"/>
    <property type="match status" value="1"/>
</dbReference>
<proteinExistence type="predicted"/>
<accession>A0ABN1YW29</accession>
<dbReference type="Proteomes" id="UP001500973">
    <property type="component" value="Unassembled WGS sequence"/>
</dbReference>
<feature type="domain" description="PLL-like beta propeller" evidence="1">
    <location>
        <begin position="196"/>
        <end position="352"/>
    </location>
</feature>
<comment type="caution">
    <text evidence="2">The sequence shown here is derived from an EMBL/GenBank/DDBJ whole genome shotgun (WGS) entry which is preliminary data.</text>
</comment>
<dbReference type="EMBL" id="BAAAIZ010000032">
    <property type="protein sequence ID" value="GAA1422828.1"/>
    <property type="molecule type" value="Genomic_DNA"/>
</dbReference>